<accession>A0A6A4SWT2</accession>
<dbReference type="InterPro" id="IPR000477">
    <property type="entry name" value="RT_dom"/>
</dbReference>
<reference evidence="4 5" key="1">
    <citation type="submission" date="2019-06" db="EMBL/GenBank/DDBJ databases">
        <title>Draft genomes of female and male turbot (Scophthalmus maximus).</title>
        <authorList>
            <person name="Xu H."/>
            <person name="Xu X.-W."/>
            <person name="Shao C."/>
            <person name="Chen S."/>
        </authorList>
    </citation>
    <scope>NUCLEOTIDE SEQUENCE [LARGE SCALE GENOMIC DNA]</scope>
    <source>
        <strain evidence="4">Ysfricsl-2016a</strain>
        <tissue evidence="4">Blood</tissue>
    </source>
</reference>
<dbReference type="AlphaFoldDB" id="A0A6A4SWT2"/>
<gene>
    <name evidence="4" type="ORF">F2P81_013219</name>
</gene>
<proteinExistence type="inferred from homology"/>
<protein>
    <recommendedName>
        <fullName evidence="2">ribonuclease H</fullName>
        <ecNumber evidence="2">3.1.26.4</ecNumber>
    </recommendedName>
</protein>
<dbReference type="GO" id="GO:0004523">
    <property type="term" value="F:RNA-DNA hybrid ribonuclease activity"/>
    <property type="evidence" value="ECO:0007669"/>
    <property type="project" value="UniProtKB-EC"/>
</dbReference>
<dbReference type="EC" id="3.1.26.4" evidence="2"/>
<feature type="domain" description="Reverse transcriptase" evidence="3">
    <location>
        <begin position="1"/>
        <end position="314"/>
    </location>
</feature>
<dbReference type="InterPro" id="IPR043502">
    <property type="entry name" value="DNA/RNA_pol_sf"/>
</dbReference>
<evidence type="ECO:0000259" key="3">
    <source>
        <dbReference type="PROSITE" id="PS50878"/>
    </source>
</evidence>
<name>A0A6A4SWT2_SCOMX</name>
<evidence type="ECO:0000313" key="4">
    <source>
        <dbReference type="EMBL" id="KAF0035461.1"/>
    </source>
</evidence>
<dbReference type="PANTHER" id="PTHR33332">
    <property type="entry name" value="REVERSE TRANSCRIPTASE DOMAIN-CONTAINING PROTEIN"/>
    <property type="match status" value="1"/>
</dbReference>
<evidence type="ECO:0000256" key="1">
    <source>
        <dbReference type="ARBA" id="ARBA00010879"/>
    </source>
</evidence>
<organism evidence="4 5">
    <name type="scientific">Scophthalmus maximus</name>
    <name type="common">Turbot</name>
    <name type="synonym">Psetta maxima</name>
    <dbReference type="NCBI Taxonomy" id="52904"/>
    <lineage>
        <taxon>Eukaryota</taxon>
        <taxon>Metazoa</taxon>
        <taxon>Chordata</taxon>
        <taxon>Craniata</taxon>
        <taxon>Vertebrata</taxon>
        <taxon>Euteleostomi</taxon>
        <taxon>Actinopterygii</taxon>
        <taxon>Neopterygii</taxon>
        <taxon>Teleostei</taxon>
        <taxon>Neoteleostei</taxon>
        <taxon>Acanthomorphata</taxon>
        <taxon>Carangaria</taxon>
        <taxon>Pleuronectiformes</taxon>
        <taxon>Pleuronectoidei</taxon>
        <taxon>Scophthalmidae</taxon>
        <taxon>Scophthalmus</taxon>
    </lineage>
</organism>
<comment type="caution">
    <text evidence="4">The sequence shown here is derived from an EMBL/GenBank/DDBJ whole genome shotgun (WGS) entry which is preliminary data.</text>
</comment>
<dbReference type="Gene3D" id="3.30.70.270">
    <property type="match status" value="1"/>
</dbReference>
<comment type="similarity">
    <text evidence="1">Belongs to the beta type-B retroviral polymerase family. HERV class-II K(HML-2) pol subfamily.</text>
</comment>
<dbReference type="Pfam" id="PF00078">
    <property type="entry name" value="RVT_1"/>
    <property type="match status" value="1"/>
</dbReference>
<dbReference type="InterPro" id="IPR043128">
    <property type="entry name" value="Rev_trsase/Diguanyl_cyclase"/>
</dbReference>
<dbReference type="Proteomes" id="UP000438429">
    <property type="component" value="Unassembled WGS sequence"/>
</dbReference>
<dbReference type="PROSITE" id="PS50878">
    <property type="entry name" value="RT_POL"/>
    <property type="match status" value="1"/>
</dbReference>
<dbReference type="SUPFAM" id="SSF56672">
    <property type="entry name" value="DNA/RNA polymerases"/>
    <property type="match status" value="1"/>
</dbReference>
<dbReference type="EMBL" id="VEVO01000011">
    <property type="protein sequence ID" value="KAF0035461.1"/>
    <property type="molecule type" value="Genomic_DNA"/>
</dbReference>
<evidence type="ECO:0000313" key="5">
    <source>
        <dbReference type="Proteomes" id="UP000438429"/>
    </source>
</evidence>
<sequence>MEKNQKKWFTSFRHLCGERQGMLSAAPPSDSHGNHGNIGNGRTRAVDFDRVQASSVDQSNGSWDSSKLEISSECEPAVGKCWVRKWLVLANADWAVFLCAAVAGSSSAWSGSAAVDSKKKLFLGTQILQLECVKNRADRSTKDAICSAIHPALTHRDTKNSYVRMMFIDFSSAFNTIIMDQLGLSTSLCNWLLDFLSERPQVVRVCSNTSRTTILSTWPPQGFVLSPLLFMLLTHDCTPSFSSNHIVKFVDDTTVVGLISNSDETHYRKEVSQLTTWCRDNNLFLNIDKTKDVAIDFRRGHTHKPPLTINGAAVERVSSTKFLGCTSVRTSPGQ</sequence>
<evidence type="ECO:0000256" key="2">
    <source>
        <dbReference type="ARBA" id="ARBA00012180"/>
    </source>
</evidence>